<proteinExistence type="predicted"/>
<reference evidence="2" key="2">
    <citation type="journal article" date="2021" name="Microbiome">
        <title>Successional dynamics and alternative stable states in a saline activated sludge microbial community over 9 years.</title>
        <authorList>
            <person name="Wang Y."/>
            <person name="Ye J."/>
            <person name="Ju F."/>
            <person name="Liu L."/>
            <person name="Boyd J.A."/>
            <person name="Deng Y."/>
            <person name="Parks D.H."/>
            <person name="Jiang X."/>
            <person name="Yin X."/>
            <person name="Woodcroft B.J."/>
            <person name="Tyson G.W."/>
            <person name="Hugenholtz P."/>
            <person name="Polz M.F."/>
            <person name="Zhang T."/>
        </authorList>
    </citation>
    <scope>NUCLEOTIDE SEQUENCE</scope>
    <source>
        <strain evidence="2">HKST-UBA10</strain>
    </source>
</reference>
<dbReference type="PROSITE" id="PS51688">
    <property type="entry name" value="ICA"/>
    <property type="match status" value="1"/>
</dbReference>
<dbReference type="Proteomes" id="UP000782843">
    <property type="component" value="Unassembled WGS sequence"/>
</dbReference>
<dbReference type="Pfam" id="PF13884">
    <property type="entry name" value="Peptidase_S74"/>
    <property type="match status" value="1"/>
</dbReference>
<protein>
    <submittedName>
        <fullName evidence="2">Tail fiber domain-containing protein</fullName>
    </submittedName>
</protein>
<reference evidence="2" key="1">
    <citation type="submission" date="2020-04" db="EMBL/GenBank/DDBJ databases">
        <authorList>
            <person name="Zhang T."/>
        </authorList>
    </citation>
    <scope>NUCLEOTIDE SEQUENCE</scope>
    <source>
        <strain evidence="2">HKST-UBA10</strain>
    </source>
</reference>
<comment type="caution">
    <text evidence="2">The sequence shown here is derived from an EMBL/GenBank/DDBJ whole genome shotgun (WGS) entry which is preliminary data.</text>
</comment>
<evidence type="ECO:0000313" key="2">
    <source>
        <dbReference type="EMBL" id="MCA9382686.1"/>
    </source>
</evidence>
<dbReference type="Gene3D" id="1.10.10.10">
    <property type="entry name" value="Winged helix-like DNA-binding domain superfamily/Winged helix DNA-binding domain"/>
    <property type="match status" value="1"/>
</dbReference>
<evidence type="ECO:0000259" key="1">
    <source>
        <dbReference type="PROSITE" id="PS51688"/>
    </source>
</evidence>
<feature type="non-terminal residue" evidence="2">
    <location>
        <position position="1"/>
    </location>
</feature>
<name>A0A955L4A0_9BACT</name>
<evidence type="ECO:0000313" key="3">
    <source>
        <dbReference type="Proteomes" id="UP000782843"/>
    </source>
</evidence>
<gene>
    <name evidence="2" type="ORF">KC660_04765</name>
</gene>
<organism evidence="2 3">
    <name type="scientific">Candidatus Dojkabacteria bacterium</name>
    <dbReference type="NCBI Taxonomy" id="2099670"/>
    <lineage>
        <taxon>Bacteria</taxon>
        <taxon>Candidatus Dojkabacteria</taxon>
    </lineage>
</organism>
<dbReference type="InterPro" id="IPR036388">
    <property type="entry name" value="WH-like_DNA-bd_sf"/>
</dbReference>
<sequence length="711" mass="77231">QQITLGQIDLATDVTGTLPVGKGGTGTATAFTTGSIVFAGTSGVYTQDNAKFFWDDTNDYLGLGTNTPSYALHVAASKDAYLGYLNNSNTGSSAGGLYIRSDGTGNLLNLNYSGSDVFTVSGSQAAFNVPAQFNASGDVSIAYDINFSNQTSSYVKSLAPLYIEAGENYESNNLTLRTYNNGNIVIDNATNGTIATFKGTGNVGIGTTSPNQALEVNGRIRMNTWTADGTTAVYYNSSTGDIGIQSSDERLKKNITPINNALEIINGFSGYTFNWKNQDNTDPKTVGVIAQEVQQVMPELTYSFVGEDGQIYFGVHYDKIAPVLLQGIKEQGSIINTNKAQSDTQYNTLNSKYDQLAASTTTSAGSTGSIQLDFADLKNSLILDANTSVNMDANSADLDFDSGTLHISHNGFVGFNTTSPARRIDVADAVNPQIRITQLNNINYAELRVDGTGNLTINTTGTDIYFGNKNIKTQGNLTIAGYFRLDSGKIVNKNLQTIISFTDDGKIDQFADFTGDARRPRTINLVPEYPGSVKTSFYGLDTDTLNNGDLITDIEGSDGGFRNYYKWTSNQFDKNYKTLALRIELPSEFDSWDENDNEERYAISIDYKTTNDNINDNSFDVYIFNPEQSSNTEVYKIIDNASENISTVPNTVETEWSTMTIKLSDLVKTDTDTTPKWGGPSETGIIYIRMGASSSGAVQLGEIKLNYLSKW</sequence>
<dbReference type="EMBL" id="JAGQLG010000207">
    <property type="protein sequence ID" value="MCA9382686.1"/>
    <property type="molecule type" value="Genomic_DNA"/>
</dbReference>
<dbReference type="InterPro" id="IPR030392">
    <property type="entry name" value="S74_ICA"/>
</dbReference>
<feature type="domain" description="Peptidase S74" evidence="1">
    <location>
        <begin position="247"/>
        <end position="342"/>
    </location>
</feature>
<dbReference type="AlphaFoldDB" id="A0A955L4A0"/>
<accession>A0A955L4A0</accession>